<feature type="transmembrane region" description="Helical" evidence="2">
    <location>
        <begin position="226"/>
        <end position="248"/>
    </location>
</feature>
<dbReference type="CDD" id="cd12087">
    <property type="entry name" value="TM_EGFR-like"/>
    <property type="match status" value="1"/>
</dbReference>
<evidence type="ECO:0000256" key="2">
    <source>
        <dbReference type="SAM" id="Phobius"/>
    </source>
</evidence>
<evidence type="ECO:0000313" key="4">
    <source>
        <dbReference type="Proteomes" id="UP001244011"/>
    </source>
</evidence>
<gene>
    <name evidence="3" type="ORF">QBC33DRAFT_622376</name>
</gene>
<reference evidence="3" key="1">
    <citation type="submission" date="2023-06" db="EMBL/GenBank/DDBJ databases">
        <title>Genome-scale phylogeny and comparative genomics of the fungal order Sordariales.</title>
        <authorList>
            <consortium name="Lawrence Berkeley National Laboratory"/>
            <person name="Hensen N."/>
            <person name="Bonometti L."/>
            <person name="Westerberg I."/>
            <person name="Brannstrom I.O."/>
            <person name="Guillou S."/>
            <person name="Cros-Aarteil S."/>
            <person name="Calhoun S."/>
            <person name="Haridas S."/>
            <person name="Kuo A."/>
            <person name="Mondo S."/>
            <person name="Pangilinan J."/>
            <person name="Riley R."/>
            <person name="Labutti K."/>
            <person name="Andreopoulos B."/>
            <person name="Lipzen A."/>
            <person name="Chen C."/>
            <person name="Yanf M."/>
            <person name="Daum C."/>
            <person name="Ng V."/>
            <person name="Clum A."/>
            <person name="Steindorff A."/>
            <person name="Ohm R."/>
            <person name="Martin F."/>
            <person name="Silar P."/>
            <person name="Natvig D."/>
            <person name="Lalanne C."/>
            <person name="Gautier V."/>
            <person name="Ament-Velasquez S.L."/>
            <person name="Kruys A."/>
            <person name="Hutchinson M.I."/>
            <person name="Powell A.J."/>
            <person name="Barry K."/>
            <person name="Miller A.N."/>
            <person name="Grigoriev I.V."/>
            <person name="Debuchy R."/>
            <person name="Gladieux P."/>
            <person name="Thoren M.H."/>
            <person name="Johannesson H."/>
        </authorList>
    </citation>
    <scope>NUCLEOTIDE SEQUENCE</scope>
    <source>
        <strain evidence="3">8032-3</strain>
    </source>
</reference>
<keyword evidence="2" id="KW-1133">Transmembrane helix</keyword>
<dbReference type="Proteomes" id="UP001244011">
    <property type="component" value="Unassembled WGS sequence"/>
</dbReference>
<evidence type="ECO:0000313" key="3">
    <source>
        <dbReference type="EMBL" id="KAK1764133.1"/>
    </source>
</evidence>
<dbReference type="AlphaFoldDB" id="A0AAJ0BVF8"/>
<comment type="caution">
    <text evidence="3">The sequence shown here is derived from an EMBL/GenBank/DDBJ whole genome shotgun (WGS) entry which is preliminary data.</text>
</comment>
<keyword evidence="2" id="KW-0812">Transmembrane</keyword>
<keyword evidence="4" id="KW-1185">Reference proteome</keyword>
<accession>A0AAJ0BVF8</accession>
<feature type="region of interest" description="Disordered" evidence="1">
    <location>
        <begin position="181"/>
        <end position="218"/>
    </location>
</feature>
<feature type="compositionally biased region" description="Low complexity" evidence="1">
    <location>
        <begin position="184"/>
        <end position="206"/>
    </location>
</feature>
<name>A0AAJ0BVF8_9PEZI</name>
<dbReference type="GeneID" id="85316023"/>
<organism evidence="3 4">
    <name type="scientific">Phialemonium atrogriseum</name>
    <dbReference type="NCBI Taxonomy" id="1093897"/>
    <lineage>
        <taxon>Eukaryota</taxon>
        <taxon>Fungi</taxon>
        <taxon>Dikarya</taxon>
        <taxon>Ascomycota</taxon>
        <taxon>Pezizomycotina</taxon>
        <taxon>Sordariomycetes</taxon>
        <taxon>Sordariomycetidae</taxon>
        <taxon>Cephalothecales</taxon>
        <taxon>Cephalothecaceae</taxon>
        <taxon>Phialemonium</taxon>
    </lineage>
</organism>
<dbReference type="EMBL" id="MU839022">
    <property type="protein sequence ID" value="KAK1764133.1"/>
    <property type="molecule type" value="Genomic_DNA"/>
</dbReference>
<proteinExistence type="predicted"/>
<keyword evidence="2" id="KW-0472">Membrane</keyword>
<dbReference type="RefSeq" id="XP_060280346.1">
    <property type="nucleotide sequence ID" value="XM_060432836.1"/>
</dbReference>
<evidence type="ECO:0000256" key="1">
    <source>
        <dbReference type="SAM" id="MobiDB-lite"/>
    </source>
</evidence>
<sequence>MSIWSDKPRTILGPLTTTFTPPPQCTDVVAYCSTCNVGWQAQSCAARGPVDATTCWPPTTSGVAPLTTPPLFGWGFYSPGTLCPSGYAPACAATAGGATDPAWTMQFRMVAGETAVGCCPNGFGCSNLNGQTCVSTVTSTTIDAILCKSGLTTVAPLTVPNTVVSVFGVFAPMIQINWQSTDRPASNTATATTGSGPSPTRTSGQTADSQLEDGPTESSGGISAGAIAGIVVGVLALVGTLILGVLVWRRRRQLSRQNIRYVPAHIETETKSPAYAQELPGNMYRLYEAPGDNTPAVELPSGRY</sequence>
<protein>
    <submittedName>
        <fullName evidence="3">Uncharacterized protein</fullName>
    </submittedName>
</protein>